<gene>
    <name evidence="1" type="ORF">UFOPK3001_01233</name>
</gene>
<reference evidence="1" key="1">
    <citation type="submission" date="2020-05" db="EMBL/GenBank/DDBJ databases">
        <authorList>
            <person name="Chiriac C."/>
            <person name="Salcher M."/>
            <person name="Ghai R."/>
            <person name="Kavagutti S V."/>
        </authorList>
    </citation>
    <scope>NUCLEOTIDE SEQUENCE</scope>
</reference>
<evidence type="ECO:0000313" key="1">
    <source>
        <dbReference type="EMBL" id="CAB4805657.1"/>
    </source>
</evidence>
<accession>A0A6J6YJZ4</accession>
<sequence length="308" mass="35289">MPVHLRRHGLADQPAQRGEHVDVLGEGVHHRSVCCRSARVPHAPEDVITRVEEAEFAKESLIAELLRVVRRDDDNRVVPRTVREQTIPDPTELGVDLRDHPVVLSPEPAHLHWIRRCGCPRVRQHERVERVRVCGDRERLCARIGVVHRAVLAGRRERRVRTEVRQMREPRLGGTTRVQPREDAVGREGGERMCRGPLVLRAERFHRVLHVMAERAQPLHPRFVVRDEQRAHVESGQYALERRQPRVVTPVGYARVDPLVRVSKQHGRIAGATGHERHVVEPRVERGAVRDHAMVHLVHARVQRGTPG</sequence>
<protein>
    <submittedName>
        <fullName evidence="1">Unannotated protein</fullName>
    </submittedName>
</protein>
<proteinExistence type="predicted"/>
<dbReference type="EMBL" id="CAFAAJ010000070">
    <property type="protein sequence ID" value="CAB4805657.1"/>
    <property type="molecule type" value="Genomic_DNA"/>
</dbReference>
<dbReference type="AlphaFoldDB" id="A0A6J6YJZ4"/>
<name>A0A6J6YJZ4_9ZZZZ</name>
<organism evidence="1">
    <name type="scientific">freshwater metagenome</name>
    <dbReference type="NCBI Taxonomy" id="449393"/>
    <lineage>
        <taxon>unclassified sequences</taxon>
        <taxon>metagenomes</taxon>
        <taxon>ecological metagenomes</taxon>
    </lineage>
</organism>